<accession>A0ABZ2KN84</accession>
<keyword evidence="3" id="KW-1185">Reference proteome</keyword>
<dbReference type="PANTHER" id="PTHR45982">
    <property type="entry name" value="REGULATOR OF CHROMOSOME CONDENSATION"/>
    <property type="match status" value="1"/>
</dbReference>
<dbReference type="SUPFAM" id="SSF50370">
    <property type="entry name" value="Ricin B-like lectins"/>
    <property type="match status" value="1"/>
</dbReference>
<feature type="domain" description="Ricin B lectin" evidence="1">
    <location>
        <begin position="63"/>
        <end position="190"/>
    </location>
</feature>
<gene>
    <name evidence="2" type="ORF">LZC95_25340</name>
</gene>
<name>A0ABZ2KN84_9BACT</name>
<dbReference type="PANTHER" id="PTHR45982:SF1">
    <property type="entry name" value="REGULATOR OF CHROMOSOME CONDENSATION"/>
    <property type="match status" value="1"/>
</dbReference>
<dbReference type="InterPro" id="IPR009091">
    <property type="entry name" value="RCC1/BLIP-II"/>
</dbReference>
<dbReference type="PROSITE" id="PS50012">
    <property type="entry name" value="RCC1_3"/>
    <property type="match status" value="1"/>
</dbReference>
<dbReference type="Proteomes" id="UP001379533">
    <property type="component" value="Chromosome"/>
</dbReference>
<evidence type="ECO:0000313" key="2">
    <source>
        <dbReference type="EMBL" id="WXB00126.1"/>
    </source>
</evidence>
<sequence>MEDLPVLHRLHSFELSKKTKISVCVLAAVLAVSACSSSSRTSSERESQGVGTNALAQLGAIGSPAAITAADGRCLSISSTKAGSIVRLAACTLGARDQAWTFNKASQSISPAANAAKCVTVRVGQVADGMQLQLARCSQSAAQRFELPLSALQGKITAPSAGSKCFAADVSNTVILRGCDGSSLQNWKLDSAHAAVPTVDPSGIASIASGGPFMLATTNDGRIFGWGSNAHAVVQAAKTTSSLARDLGYATPSRRAISVAAGQEHACAALGISGDNVACWGNDSYGQIADHRTQDVSSPKTIPGIQAVDLVAGRWFTCARASTGGVKCWGTMRFAGEKTLDMRVPRILLESGAVEFAAGSNHLCVRTSDGKVSCLGNNTSGQAGVTTATWMETFFPINLPRSAVAIFAGGDASCAKLEDDSVYCWGTNGYGVFGSGLPELLPGDNPETPILRLGLFEPTHVPVLDAFERLELGAKHSCGDKGDGSLWCWGTNDSGELGVRTSEPSRVAVGPISLGNVPLLSYAVSRDAAAEHTCALRNDGQVWCWGDNTRDMLDNRRVTESYSPVPVQSYPAVTQ</sequence>
<protein>
    <submittedName>
        <fullName evidence="2">Ricin-type beta-trefoil lectin domain protein</fullName>
    </submittedName>
</protein>
<dbReference type="SUPFAM" id="SSF50985">
    <property type="entry name" value="RCC1/BLIP-II"/>
    <property type="match status" value="1"/>
</dbReference>
<dbReference type="InterPro" id="IPR035992">
    <property type="entry name" value="Ricin_B-like_lectins"/>
</dbReference>
<evidence type="ECO:0000313" key="3">
    <source>
        <dbReference type="Proteomes" id="UP001379533"/>
    </source>
</evidence>
<dbReference type="InterPro" id="IPR000772">
    <property type="entry name" value="Ricin_B_lectin"/>
</dbReference>
<evidence type="ECO:0000259" key="1">
    <source>
        <dbReference type="SMART" id="SM00458"/>
    </source>
</evidence>
<dbReference type="Pfam" id="PF00652">
    <property type="entry name" value="Ricin_B_lectin"/>
    <property type="match status" value="1"/>
</dbReference>
<reference evidence="2 3" key="1">
    <citation type="submission" date="2021-12" db="EMBL/GenBank/DDBJ databases">
        <title>Discovery of the Pendulisporaceae a myxobacterial family with distinct sporulation behavior and unique specialized metabolism.</title>
        <authorList>
            <person name="Garcia R."/>
            <person name="Popoff A."/>
            <person name="Bader C.D."/>
            <person name="Loehr J."/>
            <person name="Walesch S."/>
            <person name="Walt C."/>
            <person name="Boldt J."/>
            <person name="Bunk B."/>
            <person name="Haeckl F.J.F.P.J."/>
            <person name="Gunesch A.P."/>
            <person name="Birkelbach J."/>
            <person name="Nuebel U."/>
            <person name="Pietschmann T."/>
            <person name="Bach T."/>
            <person name="Mueller R."/>
        </authorList>
    </citation>
    <scope>NUCLEOTIDE SEQUENCE [LARGE SCALE GENOMIC DNA]</scope>
    <source>
        <strain evidence="2 3">MSr12523</strain>
    </source>
</reference>
<dbReference type="Gene3D" id="2.130.10.30">
    <property type="entry name" value="Regulator of chromosome condensation 1/beta-lactamase-inhibitor protein II"/>
    <property type="match status" value="2"/>
</dbReference>
<dbReference type="Pfam" id="PF13540">
    <property type="entry name" value="RCC1_2"/>
    <property type="match status" value="3"/>
</dbReference>
<organism evidence="2 3">
    <name type="scientific">Pendulispora brunnea</name>
    <dbReference type="NCBI Taxonomy" id="2905690"/>
    <lineage>
        <taxon>Bacteria</taxon>
        <taxon>Pseudomonadati</taxon>
        <taxon>Myxococcota</taxon>
        <taxon>Myxococcia</taxon>
        <taxon>Myxococcales</taxon>
        <taxon>Sorangiineae</taxon>
        <taxon>Pendulisporaceae</taxon>
        <taxon>Pendulispora</taxon>
    </lineage>
</organism>
<dbReference type="PRINTS" id="PR00633">
    <property type="entry name" value="RCCNDNSATION"/>
</dbReference>
<dbReference type="PROSITE" id="PS50231">
    <property type="entry name" value="RICIN_B_LECTIN"/>
    <property type="match status" value="1"/>
</dbReference>
<dbReference type="Gene3D" id="2.80.10.50">
    <property type="match status" value="1"/>
</dbReference>
<dbReference type="EMBL" id="CP089982">
    <property type="protein sequence ID" value="WXB00126.1"/>
    <property type="molecule type" value="Genomic_DNA"/>
</dbReference>
<dbReference type="InterPro" id="IPR051553">
    <property type="entry name" value="Ran_GTPase-activating"/>
</dbReference>
<dbReference type="RefSeq" id="WP_394850768.1">
    <property type="nucleotide sequence ID" value="NZ_CP089982.1"/>
</dbReference>
<proteinExistence type="predicted"/>
<dbReference type="SMART" id="SM00458">
    <property type="entry name" value="RICIN"/>
    <property type="match status" value="1"/>
</dbReference>
<dbReference type="InterPro" id="IPR000408">
    <property type="entry name" value="Reg_chr_condens"/>
</dbReference>